<dbReference type="EMBL" id="JAINDJ010000008">
    <property type="protein sequence ID" value="KAG9440281.1"/>
    <property type="molecule type" value="Genomic_DNA"/>
</dbReference>
<dbReference type="PRINTS" id="PR00320">
    <property type="entry name" value="GPROTEINBRPT"/>
</dbReference>
<evidence type="ECO:0000256" key="3">
    <source>
        <dbReference type="ARBA" id="ARBA00022737"/>
    </source>
</evidence>
<dbReference type="InterPro" id="IPR015943">
    <property type="entry name" value="WD40/YVTN_repeat-like_dom_sf"/>
</dbReference>
<evidence type="ECO:0000313" key="6">
    <source>
        <dbReference type="EMBL" id="KAG9440281.1"/>
    </source>
</evidence>
<feature type="repeat" description="WD" evidence="5">
    <location>
        <begin position="200"/>
        <end position="242"/>
    </location>
</feature>
<name>A0AAV7DXG4_ARIFI</name>
<dbReference type="GO" id="GO:0005886">
    <property type="term" value="C:plasma membrane"/>
    <property type="evidence" value="ECO:0007669"/>
    <property type="project" value="UniProtKB-ARBA"/>
</dbReference>
<dbReference type="SMART" id="SM00320">
    <property type="entry name" value="WD40"/>
    <property type="match status" value="7"/>
</dbReference>
<feature type="repeat" description="WD" evidence="5">
    <location>
        <begin position="61"/>
        <end position="102"/>
    </location>
</feature>
<reference evidence="6 7" key="1">
    <citation type="submission" date="2021-07" db="EMBL/GenBank/DDBJ databases">
        <title>The Aristolochia fimbriata genome: insights into angiosperm evolution, floral development and chemical biosynthesis.</title>
        <authorList>
            <person name="Jiao Y."/>
        </authorList>
    </citation>
    <scope>NUCLEOTIDE SEQUENCE [LARGE SCALE GENOMIC DNA]</scope>
    <source>
        <strain evidence="6">IBCAS-2021</strain>
        <tissue evidence="6">Leaf</tissue>
    </source>
</reference>
<feature type="repeat" description="WD" evidence="5">
    <location>
        <begin position="339"/>
        <end position="370"/>
    </location>
</feature>
<evidence type="ECO:0000256" key="5">
    <source>
        <dbReference type="PROSITE-ProRule" id="PRU00221"/>
    </source>
</evidence>
<evidence type="ECO:0000313" key="7">
    <source>
        <dbReference type="Proteomes" id="UP000825729"/>
    </source>
</evidence>
<keyword evidence="2 5" id="KW-0853">WD repeat</keyword>
<dbReference type="PROSITE" id="PS50082">
    <property type="entry name" value="WD_REPEATS_2"/>
    <property type="match status" value="5"/>
</dbReference>
<evidence type="ECO:0000256" key="1">
    <source>
        <dbReference type="ARBA" id="ARBA00009768"/>
    </source>
</evidence>
<dbReference type="InterPro" id="IPR036322">
    <property type="entry name" value="WD40_repeat_dom_sf"/>
</dbReference>
<keyword evidence="7" id="KW-1185">Reference proteome</keyword>
<dbReference type="FunFam" id="2.130.10.10:FF:000580">
    <property type="entry name" value="Guanine nucleotide-binding protein subunit beta"/>
    <property type="match status" value="1"/>
</dbReference>
<dbReference type="InterPro" id="IPR019775">
    <property type="entry name" value="WD40_repeat_CS"/>
</dbReference>
<protein>
    <submittedName>
        <fullName evidence="6">Uncharacterized protein</fullName>
    </submittedName>
</protein>
<dbReference type="PROSITE" id="PS50294">
    <property type="entry name" value="WD_REPEATS_REGION"/>
    <property type="match status" value="5"/>
</dbReference>
<dbReference type="PIRSF" id="PIRSF002394">
    <property type="entry name" value="GN-bd_beta"/>
    <property type="match status" value="1"/>
</dbReference>
<evidence type="ECO:0000256" key="2">
    <source>
        <dbReference type="ARBA" id="ARBA00022574"/>
    </source>
</evidence>
<feature type="repeat" description="WD" evidence="5">
    <location>
        <begin position="244"/>
        <end position="285"/>
    </location>
</feature>
<dbReference type="InterPro" id="IPR016346">
    <property type="entry name" value="G-protein_beta_1-5"/>
</dbReference>
<comment type="caution">
    <text evidence="6">The sequence shown here is derived from an EMBL/GenBank/DDBJ whole genome shotgun (WGS) entry which is preliminary data.</text>
</comment>
<evidence type="ECO:0000256" key="4">
    <source>
        <dbReference type="ARBA" id="ARBA00023224"/>
    </source>
</evidence>
<dbReference type="Gene3D" id="2.130.10.10">
    <property type="entry name" value="YVTN repeat-like/Quinoprotein amine dehydrogenase"/>
    <property type="match status" value="1"/>
</dbReference>
<keyword evidence="4" id="KW-0807">Transducer</keyword>
<dbReference type="Pfam" id="PF25391">
    <property type="entry name" value="WD40_Gbeta"/>
    <property type="match status" value="1"/>
</dbReference>
<dbReference type="InterPro" id="IPR001632">
    <property type="entry name" value="WD40_G-protein_beta-like"/>
</dbReference>
<dbReference type="PANTHER" id="PTHR19850">
    <property type="entry name" value="GUANINE NUCLEOTIDE-BINDING PROTEIN BETA G PROTEIN BETA"/>
    <property type="match status" value="1"/>
</dbReference>
<comment type="similarity">
    <text evidence="1">Belongs to the WD repeat G protein beta family.</text>
</comment>
<dbReference type="PRINTS" id="PR00319">
    <property type="entry name" value="GPROTEINB"/>
</dbReference>
<dbReference type="Proteomes" id="UP000825729">
    <property type="component" value="Unassembled WGS sequence"/>
</dbReference>
<dbReference type="InterPro" id="IPR001680">
    <property type="entry name" value="WD40_rpt"/>
</dbReference>
<proteinExistence type="inferred from homology"/>
<feature type="repeat" description="WD" evidence="5">
    <location>
        <begin position="152"/>
        <end position="194"/>
    </location>
</feature>
<dbReference type="CDD" id="cd00200">
    <property type="entry name" value="WD40"/>
    <property type="match status" value="1"/>
</dbReference>
<accession>A0AAV7DXG4</accession>
<gene>
    <name evidence="6" type="ORF">H6P81_020446</name>
</gene>
<dbReference type="AlphaFoldDB" id="A0AAV7DXG4"/>
<dbReference type="SUPFAM" id="SSF50978">
    <property type="entry name" value="WD40 repeat-like"/>
    <property type="match status" value="1"/>
</dbReference>
<organism evidence="6 7">
    <name type="scientific">Aristolochia fimbriata</name>
    <name type="common">White veined hardy Dutchman's pipe vine</name>
    <dbReference type="NCBI Taxonomy" id="158543"/>
    <lineage>
        <taxon>Eukaryota</taxon>
        <taxon>Viridiplantae</taxon>
        <taxon>Streptophyta</taxon>
        <taxon>Embryophyta</taxon>
        <taxon>Tracheophyta</taxon>
        <taxon>Spermatophyta</taxon>
        <taxon>Magnoliopsida</taxon>
        <taxon>Magnoliidae</taxon>
        <taxon>Piperales</taxon>
        <taxon>Aristolochiaceae</taxon>
        <taxon>Aristolochia</taxon>
    </lineage>
</organism>
<dbReference type="PROSITE" id="PS00678">
    <property type="entry name" value="WD_REPEATS_1"/>
    <property type="match status" value="1"/>
</dbReference>
<dbReference type="InterPro" id="IPR020472">
    <property type="entry name" value="WD40_PAC1"/>
</dbReference>
<dbReference type="GO" id="GO:0007165">
    <property type="term" value="P:signal transduction"/>
    <property type="evidence" value="ECO:0007669"/>
    <property type="project" value="UniProtKB-KW"/>
</dbReference>
<sequence length="379" mass="41177">MSVAELKERHAAATTAVNALRERLKQRRLHLLDTDVAGYARAQGRTPVTFGLTDLVCCRTLQGHTGKVYSLDWTSEKNRIVSASQDGRLIVWNALTSQKTHAIKLPCAWVMTCAFSPSGQSVACGGLDSVCSIFNLSSQTVRDGNLPISRTLTGHKGYVSSCQYVPDEDTHLITGSGDQTCVLWDITTGQRISVFGGEFPSGHTSDVSSVSINGSNSKMFVSGSCDTTARLWDTRIASRAVRTFHGHAGDVNTVKFFPDGMRFGTGSNDGTCRLFDMRTGHQLQVYYQPHGDSDNDVPYVTSIAFSISGRLLFVGYSNGDCYVWDTLVAKVVLNLGSLQNSHESRITCLGLSADGSALCTGSWDRNLKIWAFGGHRKVI</sequence>
<keyword evidence="3" id="KW-0677">Repeat</keyword>